<dbReference type="GO" id="GO:0005737">
    <property type="term" value="C:cytoplasm"/>
    <property type="evidence" value="ECO:0007669"/>
    <property type="project" value="TreeGrafter"/>
</dbReference>
<dbReference type="InterPro" id="IPR051345">
    <property type="entry name" value="Importin_beta-like_NTR"/>
</dbReference>
<accession>A0A2P6PC60</accession>
<keyword evidence="1" id="KW-1133">Transmembrane helix</keyword>
<dbReference type="PANTHER" id="PTHR12363">
    <property type="entry name" value="TRANSPORTIN 3 AND IMPORTIN 13"/>
    <property type="match status" value="1"/>
</dbReference>
<keyword evidence="3" id="KW-1185">Reference proteome</keyword>
<dbReference type="STRING" id="74649.A0A2P6PC60"/>
<comment type="caution">
    <text evidence="2">The sequence shown here is derived from an EMBL/GenBank/DDBJ whole genome shotgun (WGS) entry which is preliminary data.</text>
</comment>
<feature type="transmembrane region" description="Helical" evidence="1">
    <location>
        <begin position="15"/>
        <end position="35"/>
    </location>
</feature>
<dbReference type="GO" id="GO:0006606">
    <property type="term" value="P:protein import into nucleus"/>
    <property type="evidence" value="ECO:0007669"/>
    <property type="project" value="TreeGrafter"/>
</dbReference>
<dbReference type="PANTHER" id="PTHR12363:SF44">
    <property type="entry name" value="ARM REPEAT SUPERFAMILY PROTEIN"/>
    <property type="match status" value="1"/>
</dbReference>
<dbReference type="AlphaFoldDB" id="A0A2P6PC60"/>
<proteinExistence type="predicted"/>
<dbReference type="InterPro" id="IPR011989">
    <property type="entry name" value="ARM-like"/>
</dbReference>
<reference evidence="2 3" key="1">
    <citation type="journal article" date="2018" name="Nat. Genet.">
        <title>The Rosa genome provides new insights in the design of modern roses.</title>
        <authorList>
            <person name="Bendahmane M."/>
        </authorList>
    </citation>
    <scope>NUCLEOTIDE SEQUENCE [LARGE SCALE GENOMIC DNA]</scope>
    <source>
        <strain evidence="3">cv. Old Blush</strain>
    </source>
</reference>
<keyword evidence="1" id="KW-0472">Membrane</keyword>
<evidence type="ECO:0000313" key="3">
    <source>
        <dbReference type="Proteomes" id="UP000238479"/>
    </source>
</evidence>
<evidence type="ECO:0000256" key="1">
    <source>
        <dbReference type="SAM" id="Phobius"/>
    </source>
</evidence>
<dbReference type="Proteomes" id="UP000238479">
    <property type="component" value="Chromosome 7"/>
</dbReference>
<protein>
    <submittedName>
        <fullName evidence="2">Uncharacterized protein</fullName>
    </submittedName>
</protein>
<dbReference type="Gramene" id="PRQ19516">
    <property type="protein sequence ID" value="PRQ19516"/>
    <property type="gene ID" value="RchiOBHm_Chr7g0218031"/>
</dbReference>
<keyword evidence="1" id="KW-0812">Transmembrane</keyword>
<organism evidence="2 3">
    <name type="scientific">Rosa chinensis</name>
    <name type="common">China rose</name>
    <dbReference type="NCBI Taxonomy" id="74649"/>
    <lineage>
        <taxon>Eukaryota</taxon>
        <taxon>Viridiplantae</taxon>
        <taxon>Streptophyta</taxon>
        <taxon>Embryophyta</taxon>
        <taxon>Tracheophyta</taxon>
        <taxon>Spermatophyta</taxon>
        <taxon>Magnoliopsida</taxon>
        <taxon>eudicotyledons</taxon>
        <taxon>Gunneridae</taxon>
        <taxon>Pentapetalae</taxon>
        <taxon>rosids</taxon>
        <taxon>fabids</taxon>
        <taxon>Rosales</taxon>
        <taxon>Rosaceae</taxon>
        <taxon>Rosoideae</taxon>
        <taxon>Rosoideae incertae sedis</taxon>
        <taxon>Rosa</taxon>
    </lineage>
</organism>
<dbReference type="EMBL" id="PDCK01000045">
    <property type="protein sequence ID" value="PRQ19516.1"/>
    <property type="molecule type" value="Genomic_DNA"/>
</dbReference>
<sequence>MCTLHRSLANVVDSYSMWIYVFQTIAKPLLLFLAAGISETLSPSSCASALRKIFEDASAVMYEPANLEILIWIGEGLENIHLPLEDEEEVVSAVSLICGSIYNKELMRNLLARLLSSSFEAIGKFVNNSHCL</sequence>
<name>A0A2P6PC60_ROSCH</name>
<dbReference type="Gene3D" id="1.25.10.10">
    <property type="entry name" value="Leucine-rich Repeat Variant"/>
    <property type="match status" value="1"/>
</dbReference>
<gene>
    <name evidence="2" type="ORF">RchiOBHm_Chr7g0218031</name>
</gene>
<evidence type="ECO:0000313" key="2">
    <source>
        <dbReference type="EMBL" id="PRQ19516.1"/>
    </source>
</evidence>